<dbReference type="PANTHER" id="PTHR42780">
    <property type="entry name" value="SOLEUCYL-TRNA SYNTHETASE"/>
    <property type="match status" value="1"/>
</dbReference>
<dbReference type="InterPro" id="IPR023586">
    <property type="entry name" value="Ile-tRNA-ligase_type2"/>
</dbReference>
<dbReference type="RefSeq" id="WP_146004838.1">
    <property type="nucleotide sequence ID" value="NZ_PNHK01000422.1"/>
</dbReference>
<dbReference type="GO" id="GO:0006428">
    <property type="term" value="P:isoleucyl-tRNA aminoacylation"/>
    <property type="evidence" value="ECO:0007669"/>
    <property type="project" value="TreeGrafter"/>
</dbReference>
<accession>A0A2N6VIY9</accession>
<dbReference type="GO" id="GO:0005524">
    <property type="term" value="F:ATP binding"/>
    <property type="evidence" value="ECO:0007669"/>
    <property type="project" value="UniProtKB-KW"/>
</dbReference>
<protein>
    <submittedName>
        <fullName evidence="7">Isoleucine--tRNA ligase</fullName>
        <ecNumber evidence="7">6.1.1.5</ecNumber>
    </submittedName>
</protein>
<dbReference type="OrthoDB" id="9810365at2"/>
<name>A0A2N6VIY9_9MICO</name>
<dbReference type="Pfam" id="PF00133">
    <property type="entry name" value="tRNA-synt_1"/>
    <property type="match status" value="1"/>
</dbReference>
<evidence type="ECO:0000256" key="4">
    <source>
        <dbReference type="ARBA" id="ARBA00022917"/>
    </source>
</evidence>
<dbReference type="PANTHER" id="PTHR42780:SF1">
    <property type="entry name" value="ISOLEUCINE--TRNA LIGASE, CYTOPLASMIC"/>
    <property type="match status" value="1"/>
</dbReference>
<sequence length="141" mass="16839">TSYVKDVVPRYQTMRGKRVERRFGWDTHGLPAELEAMRQLGLKTKDEILEMGIDKFNAAARESVLKYTDEWEEYVGRMGRWVDFENDYKTLNPTFMESVLWVFKTLYDKGLIYEGFRVLPYCWSDETPLSNHELRMDDDVY</sequence>
<comment type="caution">
    <text evidence="7">The sequence shown here is derived from an EMBL/GenBank/DDBJ whole genome shotgun (WGS) entry which is preliminary data.</text>
</comment>
<dbReference type="InterPro" id="IPR014729">
    <property type="entry name" value="Rossmann-like_a/b/a_fold"/>
</dbReference>
<evidence type="ECO:0000259" key="6">
    <source>
        <dbReference type="Pfam" id="PF00133"/>
    </source>
</evidence>
<dbReference type="EMBL" id="PNHK01000422">
    <property type="protein sequence ID" value="PMD04057.1"/>
    <property type="molecule type" value="Genomic_DNA"/>
</dbReference>
<keyword evidence="4" id="KW-0648">Protein biosynthesis</keyword>
<dbReference type="SUPFAM" id="SSF52374">
    <property type="entry name" value="Nucleotidylyl transferase"/>
    <property type="match status" value="1"/>
</dbReference>
<evidence type="ECO:0000313" key="7">
    <source>
        <dbReference type="EMBL" id="PMD04057.1"/>
    </source>
</evidence>
<keyword evidence="2" id="KW-0547">Nucleotide-binding</keyword>
<reference evidence="7 8" key="1">
    <citation type="submission" date="2017-09" db="EMBL/GenBank/DDBJ databases">
        <title>Bacterial strain isolated from the female urinary microbiota.</title>
        <authorList>
            <person name="Thomas-White K."/>
            <person name="Kumar N."/>
            <person name="Forster S."/>
            <person name="Putonti C."/>
            <person name="Lawley T."/>
            <person name="Wolfe A.J."/>
        </authorList>
    </citation>
    <scope>NUCLEOTIDE SEQUENCE [LARGE SCALE GENOMIC DNA]</scope>
    <source>
        <strain evidence="7 8">UMB1301</strain>
    </source>
</reference>
<dbReference type="InterPro" id="IPR002300">
    <property type="entry name" value="aa-tRNA-synth_Ia"/>
</dbReference>
<keyword evidence="5" id="KW-0030">Aminoacyl-tRNA synthetase</keyword>
<evidence type="ECO:0000313" key="8">
    <source>
        <dbReference type="Proteomes" id="UP000235598"/>
    </source>
</evidence>
<organism evidence="7 8">
    <name type="scientific">Brevibacterium paucivorans</name>
    <dbReference type="NCBI Taxonomy" id="170994"/>
    <lineage>
        <taxon>Bacteria</taxon>
        <taxon>Bacillati</taxon>
        <taxon>Actinomycetota</taxon>
        <taxon>Actinomycetes</taxon>
        <taxon>Micrococcales</taxon>
        <taxon>Brevibacteriaceae</taxon>
        <taxon>Brevibacterium</taxon>
    </lineage>
</organism>
<dbReference type="GO" id="GO:0004822">
    <property type="term" value="F:isoleucine-tRNA ligase activity"/>
    <property type="evidence" value="ECO:0007669"/>
    <property type="project" value="UniProtKB-EC"/>
</dbReference>
<dbReference type="Gene3D" id="3.40.50.620">
    <property type="entry name" value="HUPs"/>
    <property type="match status" value="1"/>
</dbReference>
<dbReference type="Proteomes" id="UP000235598">
    <property type="component" value="Unassembled WGS sequence"/>
</dbReference>
<dbReference type="EC" id="6.1.1.5" evidence="7"/>
<proteinExistence type="predicted"/>
<evidence type="ECO:0000256" key="5">
    <source>
        <dbReference type="ARBA" id="ARBA00023146"/>
    </source>
</evidence>
<keyword evidence="3" id="KW-0067">ATP-binding</keyword>
<evidence type="ECO:0000256" key="3">
    <source>
        <dbReference type="ARBA" id="ARBA00022840"/>
    </source>
</evidence>
<feature type="non-terminal residue" evidence="7">
    <location>
        <position position="1"/>
    </location>
</feature>
<evidence type="ECO:0000256" key="1">
    <source>
        <dbReference type="ARBA" id="ARBA00022598"/>
    </source>
</evidence>
<feature type="domain" description="Aminoacyl-tRNA synthetase class Ia" evidence="6">
    <location>
        <begin position="3"/>
        <end position="138"/>
    </location>
</feature>
<evidence type="ECO:0000256" key="2">
    <source>
        <dbReference type="ARBA" id="ARBA00022741"/>
    </source>
</evidence>
<keyword evidence="1 7" id="KW-0436">Ligase</keyword>
<dbReference type="AlphaFoldDB" id="A0A2N6VIY9"/>
<gene>
    <name evidence="7" type="primary">ileS</name>
    <name evidence="7" type="ORF">CJ199_14300</name>
</gene>
<feature type="non-terminal residue" evidence="7">
    <location>
        <position position="141"/>
    </location>
</feature>